<comment type="similarity">
    <text evidence="1">Belongs to the pseudouridine synthase Pus10 family.</text>
</comment>
<dbReference type="Pfam" id="PF21237">
    <property type="entry name" value="Pus10_N_euk"/>
    <property type="match status" value="1"/>
</dbReference>
<evidence type="ECO:0000259" key="5">
    <source>
        <dbReference type="Pfam" id="PF21237"/>
    </source>
</evidence>
<dbReference type="GO" id="GO:0160148">
    <property type="term" value="F:tRNA pseudouridine(55) synthase activity"/>
    <property type="evidence" value="ECO:0007669"/>
    <property type="project" value="UniProtKB-EC"/>
</dbReference>
<dbReference type="InterPro" id="IPR048742">
    <property type="entry name" value="Pus10_N_euk"/>
</dbReference>
<dbReference type="GO" id="GO:0031119">
    <property type="term" value="P:tRNA pseudouridine synthesis"/>
    <property type="evidence" value="ECO:0007669"/>
    <property type="project" value="TreeGrafter"/>
</dbReference>
<dbReference type="GO" id="GO:0003723">
    <property type="term" value="F:RNA binding"/>
    <property type="evidence" value="ECO:0007669"/>
    <property type="project" value="InterPro"/>
</dbReference>
<keyword evidence="8" id="KW-1185">Reference proteome</keyword>
<evidence type="ECO:0000256" key="1">
    <source>
        <dbReference type="ARBA" id="ARBA00009652"/>
    </source>
</evidence>
<feature type="domain" description="Pus10 N-terminal eukaryotes" evidence="5">
    <location>
        <begin position="72"/>
        <end position="225"/>
    </location>
</feature>
<dbReference type="EC" id="5.4.99.25" evidence="2"/>
<dbReference type="Gene3D" id="3.30.70.2510">
    <property type="match status" value="1"/>
</dbReference>
<protein>
    <recommendedName>
        <fullName evidence="2">tRNA pseudouridine(55) synthase</fullName>
        <ecNumber evidence="2">5.4.99.25</ecNumber>
    </recommendedName>
</protein>
<dbReference type="PANTHER" id="PTHR21568:SF0">
    <property type="entry name" value="TRNA PSEUDOURIDINE SYNTHASE PUS10"/>
    <property type="match status" value="1"/>
</dbReference>
<dbReference type="SUPFAM" id="SSF55120">
    <property type="entry name" value="Pseudouridine synthase"/>
    <property type="match status" value="1"/>
</dbReference>
<reference evidence="7" key="1">
    <citation type="submission" date="2022-01" db="EMBL/GenBank/DDBJ databases">
        <authorList>
            <person name="King R."/>
        </authorList>
    </citation>
    <scope>NUCLEOTIDE SEQUENCE</scope>
</reference>
<accession>A0A9P0GKA6</accession>
<evidence type="ECO:0000256" key="2">
    <source>
        <dbReference type="ARBA" id="ARBA00012787"/>
    </source>
</evidence>
<evidence type="ECO:0000313" key="8">
    <source>
        <dbReference type="Proteomes" id="UP001153636"/>
    </source>
</evidence>
<organism evidence="7 8">
    <name type="scientific">Psylliodes chrysocephalus</name>
    <dbReference type="NCBI Taxonomy" id="3402493"/>
    <lineage>
        <taxon>Eukaryota</taxon>
        <taxon>Metazoa</taxon>
        <taxon>Ecdysozoa</taxon>
        <taxon>Arthropoda</taxon>
        <taxon>Hexapoda</taxon>
        <taxon>Insecta</taxon>
        <taxon>Pterygota</taxon>
        <taxon>Neoptera</taxon>
        <taxon>Endopterygota</taxon>
        <taxon>Coleoptera</taxon>
        <taxon>Polyphaga</taxon>
        <taxon>Cucujiformia</taxon>
        <taxon>Chrysomeloidea</taxon>
        <taxon>Chrysomelidae</taxon>
        <taxon>Galerucinae</taxon>
        <taxon>Alticini</taxon>
        <taxon>Psylliodes</taxon>
    </lineage>
</organism>
<dbReference type="EMBL" id="OV651819">
    <property type="protein sequence ID" value="CAH1112836.1"/>
    <property type="molecule type" value="Genomic_DNA"/>
</dbReference>
<evidence type="ECO:0000256" key="4">
    <source>
        <dbReference type="ARBA" id="ARBA00023235"/>
    </source>
</evidence>
<feature type="domain" description="Pus10-like C-terminal" evidence="6">
    <location>
        <begin position="238"/>
        <end position="473"/>
    </location>
</feature>
<evidence type="ECO:0000256" key="3">
    <source>
        <dbReference type="ARBA" id="ARBA00022694"/>
    </source>
</evidence>
<dbReference type="InterPro" id="IPR048741">
    <property type="entry name" value="Pus10-like_C"/>
</dbReference>
<dbReference type="PANTHER" id="PTHR21568">
    <property type="entry name" value="TRNA PSEUDOURIDINE SYNTHASE PUS10"/>
    <property type="match status" value="1"/>
</dbReference>
<gene>
    <name evidence="7" type="ORF">PSYICH_LOCUS13915</name>
</gene>
<dbReference type="AlphaFoldDB" id="A0A9P0GKA6"/>
<dbReference type="InterPro" id="IPR020103">
    <property type="entry name" value="PsdUridine_synth_cat_dom_sf"/>
</dbReference>
<proteinExistence type="inferred from homology"/>
<evidence type="ECO:0000259" key="6">
    <source>
        <dbReference type="Pfam" id="PF21238"/>
    </source>
</evidence>
<keyword evidence="3" id="KW-0819">tRNA processing</keyword>
<dbReference type="FunFam" id="3.30.70.2510:FF:000001">
    <property type="entry name" value="tRNA pseudouridine synthase Pus10"/>
    <property type="match status" value="1"/>
</dbReference>
<dbReference type="Gene3D" id="3.30.70.3190">
    <property type="match status" value="1"/>
</dbReference>
<dbReference type="OrthoDB" id="271937at2759"/>
<keyword evidence="4" id="KW-0413">Isomerase</keyword>
<dbReference type="Pfam" id="PF21238">
    <property type="entry name" value="Pus10_C"/>
    <property type="match status" value="1"/>
</dbReference>
<name>A0A9P0GKA6_9CUCU</name>
<dbReference type="InterPro" id="IPR039894">
    <property type="entry name" value="Pus10-like"/>
</dbReference>
<sequence>MMLTISEEEKKNIFKCLNELNICNRCILRYLGYNICEHGIDTFLNSGCIINELFHIDEESCNENKKLKKNPCRSCLNVLDDTVIENYASVITDEFEKYDIQNFYTTLNFPVSISIREFGMFLYLKEKFPDIYKQFIHIEKIKRVFRTITSNTFSLKLKRPFKEDSNLQLNINIVYQDEEKEMENLVKVITAKKISKKTIDDFLNLCSDEVFKKHFPIPPAIQDKETSATVNFSSSIAFLGGRYLKFSREMGQTPFIVNNTPITEHSVQEVIFDSIAKVLKCDKQKLTFSASGREDSDTRMLGEGRPFYIQIDDPLFEKITPQQCQDIEQIISQSNTVVVIKLQQVSQESTKKIKFGEQEKRKHYRALCKSLAPNVENAISTVNLMICPLAIQQATPIRVLHRRTHLIRERLISEIKATPVEGYSNLFYLDVITEAGTYVKEFVNGDFHRTNPNLCDTTGYPVDVVALDVTAVELDWPCKN</sequence>
<dbReference type="Proteomes" id="UP001153636">
    <property type="component" value="Chromosome 7"/>
</dbReference>
<evidence type="ECO:0000313" key="7">
    <source>
        <dbReference type="EMBL" id="CAH1112836.1"/>
    </source>
</evidence>